<evidence type="ECO:0000313" key="2">
    <source>
        <dbReference type="EMBL" id="ODA28036.1"/>
    </source>
</evidence>
<keyword evidence="1" id="KW-0472">Membrane</keyword>
<dbReference type="EMBL" id="LYDR01000158">
    <property type="protein sequence ID" value="ODA28036.1"/>
    <property type="molecule type" value="Genomic_DNA"/>
</dbReference>
<accession>A0A1C3E466</accession>
<keyword evidence="1" id="KW-1133">Transmembrane helix</keyword>
<reference evidence="2 3" key="1">
    <citation type="submission" date="2016-05" db="EMBL/GenBank/DDBJ databases">
        <title>Genomic and physiological characterization of Planctopirus sp. isolated from fresh water lake.</title>
        <authorList>
            <person name="Subhash Y."/>
            <person name="Ramana C."/>
        </authorList>
    </citation>
    <scope>NUCLEOTIDE SEQUENCE [LARGE SCALE GENOMIC DNA]</scope>
    <source>
        <strain evidence="2 3">JC280</strain>
    </source>
</reference>
<dbReference type="STRING" id="1841610.A6X21_14330"/>
<evidence type="ECO:0008006" key="4">
    <source>
        <dbReference type="Google" id="ProtNLM"/>
    </source>
</evidence>
<name>A0A1C3E466_9PLAN</name>
<feature type="transmembrane region" description="Helical" evidence="1">
    <location>
        <begin position="66"/>
        <end position="85"/>
    </location>
</feature>
<feature type="transmembrane region" description="Helical" evidence="1">
    <location>
        <begin position="97"/>
        <end position="116"/>
    </location>
</feature>
<protein>
    <recommendedName>
        <fullName evidence="4">CDP-diacylglycerol--glycerol-3-phosphate 3-phosphatidyltransferase</fullName>
    </recommendedName>
</protein>
<keyword evidence="1" id="KW-0812">Transmembrane</keyword>
<proteinExistence type="predicted"/>
<feature type="transmembrane region" description="Helical" evidence="1">
    <location>
        <begin position="45"/>
        <end position="60"/>
    </location>
</feature>
<dbReference type="InterPro" id="IPR000462">
    <property type="entry name" value="CDP-OH_P_trans"/>
</dbReference>
<dbReference type="GO" id="GO:0016780">
    <property type="term" value="F:phosphotransferase activity, for other substituted phosphate groups"/>
    <property type="evidence" value="ECO:0007669"/>
    <property type="project" value="InterPro"/>
</dbReference>
<dbReference type="Proteomes" id="UP000094828">
    <property type="component" value="Unassembled WGS sequence"/>
</dbReference>
<evidence type="ECO:0000313" key="3">
    <source>
        <dbReference type="Proteomes" id="UP000094828"/>
    </source>
</evidence>
<dbReference type="InterPro" id="IPR043130">
    <property type="entry name" value="CDP-OH_PTrfase_TM_dom"/>
</dbReference>
<dbReference type="Pfam" id="PF01066">
    <property type="entry name" value="CDP-OH_P_transf"/>
    <property type="match status" value="1"/>
</dbReference>
<comment type="caution">
    <text evidence="2">The sequence shown here is derived from an EMBL/GenBank/DDBJ whole genome shotgun (WGS) entry which is preliminary data.</text>
</comment>
<organism evidence="2 3">
    <name type="scientific">Planctopirus hydrillae</name>
    <dbReference type="NCBI Taxonomy" id="1841610"/>
    <lineage>
        <taxon>Bacteria</taxon>
        <taxon>Pseudomonadati</taxon>
        <taxon>Planctomycetota</taxon>
        <taxon>Planctomycetia</taxon>
        <taxon>Planctomycetales</taxon>
        <taxon>Planctomycetaceae</taxon>
        <taxon>Planctopirus</taxon>
    </lineage>
</organism>
<evidence type="ECO:0000256" key="1">
    <source>
        <dbReference type="SAM" id="Phobius"/>
    </source>
</evidence>
<dbReference type="GO" id="GO:0016020">
    <property type="term" value="C:membrane"/>
    <property type="evidence" value="ECO:0007669"/>
    <property type="project" value="InterPro"/>
</dbReference>
<dbReference type="AlphaFoldDB" id="A0A1C3E466"/>
<sequence>MYGLPTVASVIVLVTFFSDWMDGVLARRWSTATEKLRRADSRADVAFYFVVAVSLLIWRAELLQPYHILIAGLIACEVLCQVLNYSRFGCGTATHAWLCKAWAVMLCPTTILVLSADNFPELASTALCLSLLWGFLAYLDVLLIIALLPYPAVDVPTAWHAWKQRQLLLVATNTITPEVKGLS</sequence>
<dbReference type="GO" id="GO:0008654">
    <property type="term" value="P:phospholipid biosynthetic process"/>
    <property type="evidence" value="ECO:0007669"/>
    <property type="project" value="InterPro"/>
</dbReference>
<dbReference type="Gene3D" id="1.20.120.1760">
    <property type="match status" value="1"/>
</dbReference>
<gene>
    <name evidence="2" type="ORF">A6X21_14330</name>
</gene>
<feature type="transmembrane region" description="Helical" evidence="1">
    <location>
        <begin position="122"/>
        <end position="148"/>
    </location>
</feature>
<feature type="transmembrane region" description="Helical" evidence="1">
    <location>
        <begin position="6"/>
        <end position="25"/>
    </location>
</feature>
<keyword evidence="3" id="KW-1185">Reference proteome</keyword>